<feature type="transmembrane region" description="Helical" evidence="1">
    <location>
        <begin position="390"/>
        <end position="409"/>
    </location>
</feature>
<dbReference type="InterPro" id="IPR018905">
    <property type="entry name" value="A-galactase_NEW3"/>
</dbReference>
<dbReference type="InterPro" id="IPR047589">
    <property type="entry name" value="DUF11_rpt"/>
</dbReference>
<feature type="signal peptide" evidence="2">
    <location>
        <begin position="1"/>
        <end position="35"/>
    </location>
</feature>
<name>A0A9D2RXI9_9FIRM</name>
<proteinExistence type="predicted"/>
<dbReference type="Proteomes" id="UP000823842">
    <property type="component" value="Unassembled WGS sequence"/>
</dbReference>
<dbReference type="InterPro" id="IPR013783">
    <property type="entry name" value="Ig-like_fold"/>
</dbReference>
<keyword evidence="1" id="KW-0472">Membrane</keyword>
<feature type="domain" description="Alpha-galactosidase NEW3" evidence="3">
    <location>
        <begin position="196"/>
        <end position="261"/>
    </location>
</feature>
<evidence type="ECO:0000256" key="2">
    <source>
        <dbReference type="SAM" id="SignalP"/>
    </source>
</evidence>
<dbReference type="NCBIfam" id="TIGR01451">
    <property type="entry name" value="B_ant_repeat"/>
    <property type="match status" value="1"/>
</dbReference>
<sequence>MKKMKSFKQKMGLLGMTAVLLTGTLTSVNVSPVWAAEETEAAEADSQGFDMSTSYPGVSAKAGETVSFTLNFASLTGDSYDAALSVESIPEGWSGTFRGDESQISRIHISAESSTSDSSEESGNTATFSLTIPEDAEEGTYQIELLADDGSGNEDLLELEVTVDQTETGQGNFTTEYPEQQGASGTSFSFDATLVNNRGAAQSYSLSAEAPSGWQVSFTPSGESSQVASIEVEAGSSAGLTIDVTPPETITEGEYTIPCTAVSASETLSTDLVVTITGTYDLTVSTPSGNLSLDAYANTEESFTLTVTNTGNVDLSNINLSSSLPTDWEADFSESTIDTLEAGASKEVTVNLTPSSDAITGDYVATITASTDETSSEAQFRVSIKTHTSWGIVAVVIIIALLVCLGLIFKKYGRR</sequence>
<gene>
    <name evidence="4" type="ORF">IAA06_13435</name>
</gene>
<reference evidence="4" key="2">
    <citation type="submission" date="2021-04" db="EMBL/GenBank/DDBJ databases">
        <authorList>
            <person name="Gilroy R."/>
        </authorList>
    </citation>
    <scope>NUCLEOTIDE SEQUENCE</scope>
    <source>
        <strain evidence="4">ChiSjej1B19-5720</strain>
    </source>
</reference>
<dbReference type="Pfam" id="PF10633">
    <property type="entry name" value="NPCBM_assoc"/>
    <property type="match status" value="2"/>
</dbReference>
<keyword evidence="2" id="KW-0732">Signal</keyword>
<keyword evidence="1" id="KW-1133">Transmembrane helix</keyword>
<keyword evidence="1" id="KW-0812">Transmembrane</keyword>
<protein>
    <recommendedName>
        <fullName evidence="3">Alpha-galactosidase NEW3 domain-containing protein</fullName>
    </recommendedName>
</protein>
<evidence type="ECO:0000313" key="4">
    <source>
        <dbReference type="EMBL" id="HJB29776.1"/>
    </source>
</evidence>
<organism evidence="4 5">
    <name type="scientific">Candidatus Blautia faecavium</name>
    <dbReference type="NCBI Taxonomy" id="2838487"/>
    <lineage>
        <taxon>Bacteria</taxon>
        <taxon>Bacillati</taxon>
        <taxon>Bacillota</taxon>
        <taxon>Clostridia</taxon>
        <taxon>Lachnospirales</taxon>
        <taxon>Lachnospiraceae</taxon>
        <taxon>Blautia</taxon>
    </lineage>
</organism>
<dbReference type="EMBL" id="DWYZ01000253">
    <property type="protein sequence ID" value="HJB29776.1"/>
    <property type="molecule type" value="Genomic_DNA"/>
</dbReference>
<feature type="domain" description="Alpha-galactosidase NEW3" evidence="3">
    <location>
        <begin position="301"/>
        <end position="370"/>
    </location>
</feature>
<accession>A0A9D2RXI9</accession>
<evidence type="ECO:0000313" key="5">
    <source>
        <dbReference type="Proteomes" id="UP000823842"/>
    </source>
</evidence>
<evidence type="ECO:0000256" key="1">
    <source>
        <dbReference type="SAM" id="Phobius"/>
    </source>
</evidence>
<reference evidence="4" key="1">
    <citation type="journal article" date="2021" name="PeerJ">
        <title>Extensive microbial diversity within the chicken gut microbiome revealed by metagenomics and culture.</title>
        <authorList>
            <person name="Gilroy R."/>
            <person name="Ravi A."/>
            <person name="Getino M."/>
            <person name="Pursley I."/>
            <person name="Horton D.L."/>
            <person name="Alikhan N.F."/>
            <person name="Baker D."/>
            <person name="Gharbi K."/>
            <person name="Hall N."/>
            <person name="Watson M."/>
            <person name="Adriaenssens E.M."/>
            <person name="Foster-Nyarko E."/>
            <person name="Jarju S."/>
            <person name="Secka A."/>
            <person name="Antonio M."/>
            <person name="Oren A."/>
            <person name="Chaudhuri R.R."/>
            <person name="La Ragione R."/>
            <person name="Hildebrand F."/>
            <person name="Pallen M.J."/>
        </authorList>
    </citation>
    <scope>NUCLEOTIDE SEQUENCE</scope>
    <source>
        <strain evidence="4">ChiSjej1B19-5720</strain>
    </source>
</reference>
<dbReference type="Gene3D" id="2.60.40.680">
    <property type="match status" value="1"/>
</dbReference>
<dbReference type="AlphaFoldDB" id="A0A9D2RXI9"/>
<dbReference type="PANTHER" id="PTHR39198">
    <property type="entry name" value="HYPOTHETICAL MEMBRANE PROTEIN, CONSERVED"/>
    <property type="match status" value="1"/>
</dbReference>
<comment type="caution">
    <text evidence="4">The sequence shown here is derived from an EMBL/GenBank/DDBJ whole genome shotgun (WGS) entry which is preliminary data.</text>
</comment>
<feature type="chain" id="PRO_5039643815" description="Alpha-galactosidase NEW3 domain-containing protein" evidence="2">
    <location>
        <begin position="36"/>
        <end position="415"/>
    </location>
</feature>
<evidence type="ECO:0000259" key="3">
    <source>
        <dbReference type="Pfam" id="PF10633"/>
    </source>
</evidence>
<dbReference type="Gene3D" id="2.60.40.10">
    <property type="entry name" value="Immunoglobulins"/>
    <property type="match status" value="2"/>
</dbReference>
<dbReference type="PANTHER" id="PTHR39198:SF1">
    <property type="entry name" value="ALPHA-GALACTOSIDASE NEW3 DOMAIN-CONTAINING PROTEIN"/>
    <property type="match status" value="1"/>
</dbReference>